<evidence type="ECO:0000256" key="4">
    <source>
        <dbReference type="ARBA" id="ARBA00022989"/>
    </source>
</evidence>
<evidence type="ECO:0000256" key="7">
    <source>
        <dbReference type="ARBA" id="ARBA00023180"/>
    </source>
</evidence>
<evidence type="ECO:0000256" key="1">
    <source>
        <dbReference type="ARBA" id="ARBA00004651"/>
    </source>
</evidence>
<dbReference type="PANTHER" id="PTHR42643:SF24">
    <property type="entry name" value="IONOTROPIC RECEPTOR 60A"/>
    <property type="match status" value="1"/>
</dbReference>
<gene>
    <name evidence="9" type="ORF">MNOR_LOCUS34973</name>
</gene>
<evidence type="ECO:0000256" key="3">
    <source>
        <dbReference type="ARBA" id="ARBA00022692"/>
    </source>
</evidence>
<keyword evidence="6" id="KW-0675">Receptor</keyword>
<evidence type="ECO:0000313" key="9">
    <source>
        <dbReference type="EMBL" id="CAL4177992.1"/>
    </source>
</evidence>
<feature type="transmembrane region" description="Helical" evidence="8">
    <location>
        <begin position="80"/>
        <end position="104"/>
    </location>
</feature>
<proteinExistence type="predicted"/>
<keyword evidence="5 8" id="KW-0472">Membrane</keyword>
<dbReference type="InterPro" id="IPR052192">
    <property type="entry name" value="Insect_Ionotropic_Sensory_Rcpt"/>
</dbReference>
<feature type="non-terminal residue" evidence="9">
    <location>
        <position position="105"/>
    </location>
</feature>
<keyword evidence="10" id="KW-1185">Reference proteome</keyword>
<comment type="subcellular location">
    <subcellularLocation>
        <location evidence="1">Cell membrane</location>
        <topology evidence="1">Multi-pass membrane protein</topology>
    </subcellularLocation>
</comment>
<dbReference type="PANTHER" id="PTHR42643">
    <property type="entry name" value="IONOTROPIC RECEPTOR 20A-RELATED"/>
    <property type="match status" value="1"/>
</dbReference>
<name>A0AAV2SCC8_MEGNR</name>
<dbReference type="Proteomes" id="UP001497623">
    <property type="component" value="Unassembled WGS sequence"/>
</dbReference>
<dbReference type="EMBL" id="CAXKWB010056212">
    <property type="protein sequence ID" value="CAL4177992.1"/>
    <property type="molecule type" value="Genomic_DNA"/>
</dbReference>
<comment type="caution">
    <text evidence="9">The sequence shown here is derived from an EMBL/GenBank/DDBJ whole genome shotgun (WGS) entry which is preliminary data.</text>
</comment>
<feature type="transmembrane region" description="Helical" evidence="8">
    <location>
        <begin position="16"/>
        <end position="39"/>
    </location>
</feature>
<evidence type="ECO:0000313" key="10">
    <source>
        <dbReference type="Proteomes" id="UP001497623"/>
    </source>
</evidence>
<organism evidence="9 10">
    <name type="scientific">Meganyctiphanes norvegica</name>
    <name type="common">Northern krill</name>
    <name type="synonym">Thysanopoda norvegica</name>
    <dbReference type="NCBI Taxonomy" id="48144"/>
    <lineage>
        <taxon>Eukaryota</taxon>
        <taxon>Metazoa</taxon>
        <taxon>Ecdysozoa</taxon>
        <taxon>Arthropoda</taxon>
        <taxon>Crustacea</taxon>
        <taxon>Multicrustacea</taxon>
        <taxon>Malacostraca</taxon>
        <taxon>Eumalacostraca</taxon>
        <taxon>Eucarida</taxon>
        <taxon>Euphausiacea</taxon>
        <taxon>Euphausiidae</taxon>
        <taxon>Meganyctiphanes</taxon>
    </lineage>
</organism>
<accession>A0AAV2SCC8</accession>
<dbReference type="AlphaFoldDB" id="A0AAV2SCC8"/>
<sequence length="105" mass="11825">FGFIALNPPPLPRWQALVLGFTPTVWACVGGTLIATCISYHIFTQQGKEHISANFILIAQALVFQPLFKEPERWRVKAFLGLWWLISYLIATAYSDHLIAVLTVP</sequence>
<evidence type="ECO:0000256" key="5">
    <source>
        <dbReference type="ARBA" id="ARBA00023136"/>
    </source>
</evidence>
<dbReference type="GO" id="GO:0005886">
    <property type="term" value="C:plasma membrane"/>
    <property type="evidence" value="ECO:0007669"/>
    <property type="project" value="UniProtKB-SubCell"/>
</dbReference>
<evidence type="ECO:0000256" key="6">
    <source>
        <dbReference type="ARBA" id="ARBA00023170"/>
    </source>
</evidence>
<feature type="non-terminal residue" evidence="9">
    <location>
        <position position="1"/>
    </location>
</feature>
<evidence type="ECO:0000256" key="8">
    <source>
        <dbReference type="SAM" id="Phobius"/>
    </source>
</evidence>
<evidence type="ECO:0000256" key="2">
    <source>
        <dbReference type="ARBA" id="ARBA00022475"/>
    </source>
</evidence>
<keyword evidence="3 8" id="KW-0812">Transmembrane</keyword>
<dbReference type="Gene3D" id="1.10.287.70">
    <property type="match status" value="1"/>
</dbReference>
<protein>
    <submittedName>
        <fullName evidence="9">Uncharacterized protein</fullName>
    </submittedName>
</protein>
<keyword evidence="2" id="KW-1003">Cell membrane</keyword>
<keyword evidence="7" id="KW-0325">Glycoprotein</keyword>
<keyword evidence="4 8" id="KW-1133">Transmembrane helix</keyword>
<reference evidence="9 10" key="1">
    <citation type="submission" date="2024-05" db="EMBL/GenBank/DDBJ databases">
        <authorList>
            <person name="Wallberg A."/>
        </authorList>
    </citation>
    <scope>NUCLEOTIDE SEQUENCE [LARGE SCALE GENOMIC DNA]</scope>
</reference>